<sequence>MPASIGAGTLNQTPTLKLRVEIDVDSTPPNPATTIRQTRARRHALVKLNGSSAHVNFIAVLVNPTRGRLGLHSIRSNSGPIELQDATGAGFQDLE</sequence>
<dbReference type="EMBL" id="JAUSSW010000015">
    <property type="protein sequence ID" value="MDQ0104315.1"/>
    <property type="molecule type" value="Genomic_DNA"/>
</dbReference>
<proteinExistence type="predicted"/>
<gene>
    <name evidence="1" type="ORF">J2T10_003989</name>
</gene>
<evidence type="ECO:0000313" key="1">
    <source>
        <dbReference type="EMBL" id="MDQ0104315.1"/>
    </source>
</evidence>
<reference evidence="1 2" key="1">
    <citation type="submission" date="2023-07" db="EMBL/GenBank/DDBJ databases">
        <title>Sorghum-associated microbial communities from plants grown in Nebraska, USA.</title>
        <authorList>
            <person name="Schachtman D."/>
        </authorList>
    </citation>
    <scope>NUCLEOTIDE SEQUENCE [LARGE SCALE GENOMIC DNA]</scope>
    <source>
        <strain evidence="1 2">CC523</strain>
    </source>
</reference>
<name>A0ABT9TRK8_PAENI</name>
<keyword evidence="2" id="KW-1185">Reference proteome</keyword>
<organism evidence="1 2">
    <name type="scientific">Paenarthrobacter nicotinovorans</name>
    <name type="common">Arthrobacter nicotinovorans</name>
    <dbReference type="NCBI Taxonomy" id="29320"/>
    <lineage>
        <taxon>Bacteria</taxon>
        <taxon>Bacillati</taxon>
        <taxon>Actinomycetota</taxon>
        <taxon>Actinomycetes</taxon>
        <taxon>Micrococcales</taxon>
        <taxon>Micrococcaceae</taxon>
        <taxon>Paenarthrobacter</taxon>
    </lineage>
</organism>
<accession>A0ABT9TRK8</accession>
<protein>
    <submittedName>
        <fullName evidence="1">Uncharacterized protein</fullName>
    </submittedName>
</protein>
<evidence type="ECO:0000313" key="2">
    <source>
        <dbReference type="Proteomes" id="UP001244563"/>
    </source>
</evidence>
<comment type="caution">
    <text evidence="1">The sequence shown here is derived from an EMBL/GenBank/DDBJ whole genome shotgun (WGS) entry which is preliminary data.</text>
</comment>
<dbReference type="Proteomes" id="UP001244563">
    <property type="component" value="Unassembled WGS sequence"/>
</dbReference>